<reference evidence="1" key="1">
    <citation type="submission" date="2020-09" db="EMBL/GenBank/DDBJ databases">
        <title>Genome-Enabled Discovery of Anthraquinone Biosynthesis in Senna tora.</title>
        <authorList>
            <person name="Kang S.-H."/>
            <person name="Pandey R.P."/>
            <person name="Lee C.-M."/>
            <person name="Sim J.-S."/>
            <person name="Jeong J.-T."/>
            <person name="Choi B.-S."/>
            <person name="Jung M."/>
            <person name="Ginzburg D."/>
            <person name="Zhao K."/>
            <person name="Won S.Y."/>
            <person name="Oh T.-J."/>
            <person name="Yu Y."/>
            <person name="Kim N.-H."/>
            <person name="Lee O.R."/>
            <person name="Lee T.-H."/>
            <person name="Bashyal P."/>
            <person name="Kim T.-S."/>
            <person name="Lee W.-H."/>
            <person name="Kawkins C."/>
            <person name="Kim C.-K."/>
            <person name="Kim J.S."/>
            <person name="Ahn B.O."/>
            <person name="Rhee S.Y."/>
            <person name="Sohng J.K."/>
        </authorList>
    </citation>
    <scope>NUCLEOTIDE SEQUENCE</scope>
    <source>
        <tissue evidence="1">Leaf</tissue>
    </source>
</reference>
<evidence type="ECO:0000313" key="1">
    <source>
        <dbReference type="EMBL" id="KAF7825318.1"/>
    </source>
</evidence>
<proteinExistence type="predicted"/>
<evidence type="ECO:0000313" key="2">
    <source>
        <dbReference type="Proteomes" id="UP000634136"/>
    </source>
</evidence>
<dbReference type="Proteomes" id="UP000634136">
    <property type="component" value="Unassembled WGS sequence"/>
</dbReference>
<sequence>MIGDFFYHIVMVAPPVKPPEAPYSV</sequence>
<comment type="caution">
    <text evidence="1">The sequence shown here is derived from an EMBL/GenBank/DDBJ whole genome shotgun (WGS) entry which is preliminary data.</text>
</comment>
<protein>
    <submittedName>
        <fullName evidence="1">Uncharacterized protein</fullName>
    </submittedName>
</protein>
<dbReference type="AlphaFoldDB" id="A0A834WLJ8"/>
<keyword evidence="2" id="KW-1185">Reference proteome</keyword>
<accession>A0A834WLJ8</accession>
<dbReference type="EMBL" id="JAAIUW010000006">
    <property type="protein sequence ID" value="KAF7825318.1"/>
    <property type="molecule type" value="Genomic_DNA"/>
</dbReference>
<organism evidence="1 2">
    <name type="scientific">Senna tora</name>
    <dbReference type="NCBI Taxonomy" id="362788"/>
    <lineage>
        <taxon>Eukaryota</taxon>
        <taxon>Viridiplantae</taxon>
        <taxon>Streptophyta</taxon>
        <taxon>Embryophyta</taxon>
        <taxon>Tracheophyta</taxon>
        <taxon>Spermatophyta</taxon>
        <taxon>Magnoliopsida</taxon>
        <taxon>eudicotyledons</taxon>
        <taxon>Gunneridae</taxon>
        <taxon>Pentapetalae</taxon>
        <taxon>rosids</taxon>
        <taxon>fabids</taxon>
        <taxon>Fabales</taxon>
        <taxon>Fabaceae</taxon>
        <taxon>Caesalpinioideae</taxon>
        <taxon>Cassia clade</taxon>
        <taxon>Senna</taxon>
    </lineage>
</organism>
<gene>
    <name evidence="1" type="ORF">G2W53_016482</name>
</gene>
<name>A0A834WLJ8_9FABA</name>